<proteinExistence type="predicted"/>
<dbReference type="InParanoid" id="A0A2P6NCD6"/>
<feature type="modified residue" description="Phosphohistidine" evidence="1">
    <location>
        <position position="105"/>
    </location>
</feature>
<dbReference type="InterPro" id="IPR036641">
    <property type="entry name" value="HPT_dom_sf"/>
</dbReference>
<evidence type="ECO:0000256" key="1">
    <source>
        <dbReference type="PROSITE-ProRule" id="PRU00110"/>
    </source>
</evidence>
<dbReference type="PROSITE" id="PS50894">
    <property type="entry name" value="HPT"/>
    <property type="match status" value="1"/>
</dbReference>
<dbReference type="AlphaFoldDB" id="A0A2P6NCD6"/>
<comment type="caution">
    <text evidence="3">The sequence shown here is derived from an EMBL/GenBank/DDBJ whole genome shotgun (WGS) entry which is preliminary data.</text>
</comment>
<reference evidence="3 4" key="1">
    <citation type="journal article" date="2018" name="Genome Biol. Evol.">
        <title>Multiple Roots of Fruiting Body Formation in Amoebozoa.</title>
        <authorList>
            <person name="Hillmann F."/>
            <person name="Forbes G."/>
            <person name="Novohradska S."/>
            <person name="Ferling I."/>
            <person name="Riege K."/>
            <person name="Groth M."/>
            <person name="Westermann M."/>
            <person name="Marz M."/>
            <person name="Spaller T."/>
            <person name="Winckler T."/>
            <person name="Schaap P."/>
            <person name="Glockner G."/>
        </authorList>
    </citation>
    <scope>NUCLEOTIDE SEQUENCE [LARGE SCALE GENOMIC DNA]</scope>
    <source>
        <strain evidence="3 4">Jena</strain>
    </source>
</reference>
<keyword evidence="4" id="KW-1185">Reference proteome</keyword>
<evidence type="ECO:0000259" key="2">
    <source>
        <dbReference type="PROSITE" id="PS50894"/>
    </source>
</evidence>
<organism evidence="3 4">
    <name type="scientific">Planoprotostelium fungivorum</name>
    <dbReference type="NCBI Taxonomy" id="1890364"/>
    <lineage>
        <taxon>Eukaryota</taxon>
        <taxon>Amoebozoa</taxon>
        <taxon>Evosea</taxon>
        <taxon>Variosea</taxon>
        <taxon>Cavosteliida</taxon>
        <taxon>Cavosteliaceae</taxon>
        <taxon>Planoprotostelium</taxon>
    </lineage>
</organism>
<dbReference type="EMBL" id="MDYQ01000121">
    <property type="protein sequence ID" value="PRP81605.1"/>
    <property type="molecule type" value="Genomic_DNA"/>
</dbReference>
<gene>
    <name evidence="3" type="ORF">PROFUN_01112</name>
</gene>
<dbReference type="SUPFAM" id="SSF47226">
    <property type="entry name" value="Histidine-containing phosphotransfer domain, HPT domain"/>
    <property type="match status" value="1"/>
</dbReference>
<keyword evidence="1" id="KW-0597">Phosphoprotein</keyword>
<evidence type="ECO:0000313" key="3">
    <source>
        <dbReference type="EMBL" id="PRP81605.1"/>
    </source>
</evidence>
<sequence length="162" mass="17791">MRTALKRQVPIGDFLSGTGCQLLFCVSASNAERETTEAPGIERPTPFTLDMSRIIPSRLTDISGGMKEIEAELLTIYASSCQEALIELEKALKTRSIDNSVLHSHSLKSSSANLGAESVRIVSEHVETLAKQGRFEEAYAQLGHLNNELQATYLEYKTTFGL</sequence>
<feature type="domain" description="HPt" evidence="2">
    <location>
        <begin position="66"/>
        <end position="162"/>
    </location>
</feature>
<name>A0A2P6NCD6_9EUKA</name>
<dbReference type="Gene3D" id="1.20.120.160">
    <property type="entry name" value="HPT domain"/>
    <property type="match status" value="1"/>
</dbReference>
<dbReference type="GO" id="GO:0000160">
    <property type="term" value="P:phosphorelay signal transduction system"/>
    <property type="evidence" value="ECO:0007669"/>
    <property type="project" value="InterPro"/>
</dbReference>
<dbReference type="Proteomes" id="UP000241769">
    <property type="component" value="Unassembled WGS sequence"/>
</dbReference>
<dbReference type="Pfam" id="PF01627">
    <property type="entry name" value="Hpt"/>
    <property type="match status" value="1"/>
</dbReference>
<protein>
    <submittedName>
        <fullName evidence="3">Hpt domain-containing protein</fullName>
    </submittedName>
</protein>
<dbReference type="InterPro" id="IPR008207">
    <property type="entry name" value="Sig_transdc_His_kin_Hpt_dom"/>
</dbReference>
<accession>A0A2P6NCD6</accession>
<evidence type="ECO:0000313" key="4">
    <source>
        <dbReference type="Proteomes" id="UP000241769"/>
    </source>
</evidence>